<feature type="domain" description="Ig-like" evidence="1">
    <location>
        <begin position="557"/>
        <end position="633"/>
    </location>
</feature>
<dbReference type="InterPro" id="IPR013783">
    <property type="entry name" value="Ig-like_fold"/>
</dbReference>
<evidence type="ECO:0000259" key="1">
    <source>
        <dbReference type="Pfam" id="PF19081"/>
    </source>
</evidence>
<protein>
    <recommendedName>
        <fullName evidence="1">Ig-like domain-containing protein</fullName>
    </recommendedName>
</protein>
<dbReference type="EMBL" id="QKTW01000010">
    <property type="protein sequence ID" value="PZF73653.1"/>
    <property type="molecule type" value="Genomic_DNA"/>
</dbReference>
<dbReference type="InterPro" id="IPR044023">
    <property type="entry name" value="Ig_7"/>
</dbReference>
<sequence length="727" mass="75630">MCFLRKEALSLFLSGSLLFGFGSVSGQVNVTGGQTALALAQKLAGPGITIQNPSLTCPTVANGFFNIVSSNLGIDSGIILTTGRAATSGSIYGANGPASVNASVNNGAAGDPQLNTLANASTTNACILEFDMVPKGDTVKFEYVFGSEEYNTSTCGIYNDAFAFFISGPGISGQQNMALVPGTNIPVTVNTINNGIPGSQGGNISNCTSMGAGSPFTQYYVDNNGGTSITYRGFTKVLKAIHAVTPCNTYHLKMTIADAGNALFDSGVFIKAGSLKTTTFTVTSHGLVSSSASSPYIVKGCGQGNFIVKRAAALATAQTVKYQIGGTAVNGVDYTPIADSVVIPANDTQATVIINPLVTPSSGNRDVKIFVISPYSCNGLEIVDSATLTIYDALQTKIMNGDTTICNGSSFQVNVAGDPSYSYSWSPVVGLSNSNIQNPMAGPTQATTYVLTTSWPGSGCAPKVDSFHVAVNPQPSVTVSADQTLCENGDFNLNVSVTPAANYGIQWNGPNGFSSTQDNIDFTNAQTNASGAYVVTVLSSGCVPIKDSVSIKVNAVPGAPTVVTPIAVCFNGELPVYSVSGTNHLWYSGPTGGTGSTDAPKPPTNATGSYTYYVSETNGSCEGPRSAIDVVVTHCCEDYLFVPSAFSPNGDGRNDVFRVTKGPDDKLVQINIFNRWGQLIFSRSEGADWDGTFGGQPVEVGDYFYDILVGCARGKLIERKGEVTVIR</sequence>
<dbReference type="InterPro" id="IPR049804">
    <property type="entry name" value="Choice_anch_L"/>
</dbReference>
<dbReference type="NCBIfam" id="TIGR04131">
    <property type="entry name" value="Bac_Flav_CTERM"/>
    <property type="match status" value="1"/>
</dbReference>
<reference evidence="2 3" key="1">
    <citation type="submission" date="2018-06" db="EMBL/GenBank/DDBJ databases">
        <title>Mucibacter soli gen. nov., sp. nov., a new member of the family Chitinophagaceae producing mucin.</title>
        <authorList>
            <person name="Kim M.-K."/>
            <person name="Park S."/>
            <person name="Kim T.-S."/>
            <person name="Joung Y."/>
            <person name="Han J.-H."/>
            <person name="Kim S.B."/>
        </authorList>
    </citation>
    <scope>NUCLEOTIDE SEQUENCE [LARGE SCALE GENOMIC DNA]</scope>
    <source>
        <strain evidence="2 3">R1-15</strain>
    </source>
</reference>
<dbReference type="InterPro" id="IPR038081">
    <property type="entry name" value="CalX-like_sf"/>
</dbReference>
<comment type="caution">
    <text evidence="2">The sequence shown here is derived from an EMBL/GenBank/DDBJ whole genome shotgun (WGS) entry which is preliminary data.</text>
</comment>
<dbReference type="AlphaFoldDB" id="A0A2W2C0W6"/>
<dbReference type="RefSeq" id="WP_110998103.1">
    <property type="nucleotide sequence ID" value="NZ_QKTW01000010.1"/>
</dbReference>
<dbReference type="Pfam" id="PF19081">
    <property type="entry name" value="Ig_7"/>
    <property type="match status" value="1"/>
</dbReference>
<dbReference type="SUPFAM" id="SSF141072">
    <property type="entry name" value="CalX-like"/>
    <property type="match status" value="1"/>
</dbReference>
<dbReference type="Pfam" id="PF13585">
    <property type="entry name" value="CHU_C"/>
    <property type="match status" value="1"/>
</dbReference>
<name>A0A2W2C0W6_9BACT</name>
<dbReference type="Gene3D" id="2.60.40.2030">
    <property type="match status" value="1"/>
</dbReference>
<keyword evidence="3" id="KW-1185">Reference proteome</keyword>
<dbReference type="NCBIfam" id="NF038133">
    <property type="entry name" value="choice_anch_L"/>
    <property type="match status" value="1"/>
</dbReference>
<proteinExistence type="predicted"/>
<dbReference type="Gene3D" id="2.60.40.10">
    <property type="entry name" value="Immunoglobulins"/>
    <property type="match status" value="1"/>
</dbReference>
<dbReference type="Proteomes" id="UP000248745">
    <property type="component" value="Unassembled WGS sequence"/>
</dbReference>
<evidence type="ECO:0000313" key="2">
    <source>
        <dbReference type="EMBL" id="PZF73653.1"/>
    </source>
</evidence>
<evidence type="ECO:0000313" key="3">
    <source>
        <dbReference type="Proteomes" id="UP000248745"/>
    </source>
</evidence>
<organism evidence="2 3">
    <name type="scientific">Taibaiella soli</name>
    <dbReference type="NCBI Taxonomy" id="1649169"/>
    <lineage>
        <taxon>Bacteria</taxon>
        <taxon>Pseudomonadati</taxon>
        <taxon>Bacteroidota</taxon>
        <taxon>Chitinophagia</taxon>
        <taxon>Chitinophagales</taxon>
        <taxon>Chitinophagaceae</taxon>
        <taxon>Taibaiella</taxon>
    </lineage>
</organism>
<dbReference type="OrthoDB" id="9765926at2"/>
<gene>
    <name evidence="2" type="ORF">DN068_06550</name>
</gene>
<dbReference type="InterPro" id="IPR026341">
    <property type="entry name" value="T9SS_type_B"/>
</dbReference>
<accession>A0A2W2C0W6</accession>